<dbReference type="Gene3D" id="1.10.275.10">
    <property type="entry name" value="Fumarase/aspartase (N-terminal domain)"/>
    <property type="match status" value="1"/>
</dbReference>
<dbReference type="AlphaFoldDB" id="A0A0A9D764"/>
<dbReference type="GO" id="GO:0042450">
    <property type="term" value="P:L-arginine biosynthetic process via ornithine"/>
    <property type="evidence" value="ECO:0007669"/>
    <property type="project" value="InterPro"/>
</dbReference>
<dbReference type="SUPFAM" id="SSF48557">
    <property type="entry name" value="L-aspartase-like"/>
    <property type="match status" value="1"/>
</dbReference>
<sequence length="242" mass="27612">MKAFRQAQVVGYTLPFSQKARVFFSSGPYHHLHQYQLVASNDNLMYNKKHKRLMVTCSSLSGMSSEKFPESAWDICKDSSSESLKNIKDAEQKVLAQDMDSRFIESIVLDKTLYKYEIFNRKTSTVKIMKQQGLMPAGNEDEILCALDKVEQDIVQGKFEWRDGQDVHTNITEALVNLVGERAKKLTTPNKSDRCLFVLKTRCKDCVEPIATRTKTNSGGSDVVSNQISPYWESENREQHIS</sequence>
<dbReference type="PANTHER" id="PTHR43814">
    <property type="entry name" value="ARGININOSUCCINATE LYASE"/>
    <property type="match status" value="1"/>
</dbReference>
<dbReference type="EMBL" id="GBRH01215362">
    <property type="protein sequence ID" value="JAD82533.1"/>
    <property type="molecule type" value="Transcribed_RNA"/>
</dbReference>
<reference evidence="1" key="2">
    <citation type="journal article" date="2015" name="Data Brief">
        <title>Shoot transcriptome of the giant reed, Arundo donax.</title>
        <authorList>
            <person name="Barrero R.A."/>
            <person name="Guerrero F.D."/>
            <person name="Moolhuijzen P."/>
            <person name="Goolsby J.A."/>
            <person name="Tidwell J."/>
            <person name="Bellgard S.E."/>
            <person name="Bellgard M.I."/>
        </authorList>
    </citation>
    <scope>NUCLEOTIDE SEQUENCE</scope>
    <source>
        <tissue evidence="1">Shoot tissue taken approximately 20 cm above the soil surface</tissue>
    </source>
</reference>
<dbReference type="InterPro" id="IPR024083">
    <property type="entry name" value="Fumarase/histidase_N"/>
</dbReference>
<organism evidence="1">
    <name type="scientific">Arundo donax</name>
    <name type="common">Giant reed</name>
    <name type="synonym">Donax arundinaceus</name>
    <dbReference type="NCBI Taxonomy" id="35708"/>
    <lineage>
        <taxon>Eukaryota</taxon>
        <taxon>Viridiplantae</taxon>
        <taxon>Streptophyta</taxon>
        <taxon>Embryophyta</taxon>
        <taxon>Tracheophyta</taxon>
        <taxon>Spermatophyta</taxon>
        <taxon>Magnoliopsida</taxon>
        <taxon>Liliopsida</taxon>
        <taxon>Poales</taxon>
        <taxon>Poaceae</taxon>
        <taxon>PACMAD clade</taxon>
        <taxon>Arundinoideae</taxon>
        <taxon>Arundineae</taxon>
        <taxon>Arundo</taxon>
    </lineage>
</organism>
<dbReference type="PANTHER" id="PTHR43814:SF1">
    <property type="entry name" value="ARGININOSUCCINATE LYASE"/>
    <property type="match status" value="1"/>
</dbReference>
<dbReference type="InterPro" id="IPR008948">
    <property type="entry name" value="L-Aspartase-like"/>
</dbReference>
<dbReference type="InterPro" id="IPR009049">
    <property type="entry name" value="Argininosuccinate_lyase"/>
</dbReference>
<evidence type="ECO:0000313" key="1">
    <source>
        <dbReference type="EMBL" id="JAD82533.1"/>
    </source>
</evidence>
<accession>A0A0A9D764</accession>
<dbReference type="GO" id="GO:0005829">
    <property type="term" value="C:cytosol"/>
    <property type="evidence" value="ECO:0007669"/>
    <property type="project" value="TreeGrafter"/>
</dbReference>
<reference evidence="1" key="1">
    <citation type="submission" date="2014-09" db="EMBL/GenBank/DDBJ databases">
        <authorList>
            <person name="Magalhaes I.L.F."/>
            <person name="Oliveira U."/>
            <person name="Santos F.R."/>
            <person name="Vidigal T.H.D.A."/>
            <person name="Brescovit A.D."/>
            <person name="Santos A.J."/>
        </authorList>
    </citation>
    <scope>NUCLEOTIDE SEQUENCE</scope>
    <source>
        <tissue evidence="1">Shoot tissue taken approximately 20 cm above the soil surface</tissue>
    </source>
</reference>
<proteinExistence type="predicted"/>
<dbReference type="GO" id="GO:0004056">
    <property type="term" value="F:argininosuccinate lyase activity"/>
    <property type="evidence" value="ECO:0007669"/>
    <property type="project" value="InterPro"/>
</dbReference>
<name>A0A0A9D764_ARUDO</name>
<protein>
    <submittedName>
        <fullName evidence="1">Uncharacterized protein</fullName>
    </submittedName>
</protein>